<feature type="compositionally biased region" description="Low complexity" evidence="1">
    <location>
        <begin position="102"/>
        <end position="111"/>
    </location>
</feature>
<reference evidence="3" key="3">
    <citation type="submission" date="2018-08" db="UniProtKB">
        <authorList>
            <consortium name="EnsemblPlants"/>
        </authorList>
    </citation>
    <scope>IDENTIFICATION</scope>
    <source>
        <strain evidence="3">cv. Bd21</strain>
    </source>
</reference>
<dbReference type="InParanoid" id="A0A2K2D3V1"/>
<evidence type="ECO:0000256" key="1">
    <source>
        <dbReference type="SAM" id="MobiDB-lite"/>
    </source>
</evidence>
<evidence type="ECO:0000313" key="3">
    <source>
        <dbReference type="EnsemblPlants" id="PNT68956"/>
    </source>
</evidence>
<dbReference type="EnsemblPlants" id="PNT68956">
    <property type="protein sequence ID" value="PNT68956"/>
    <property type="gene ID" value="BRADI_3g47445v3"/>
</dbReference>
<protein>
    <submittedName>
        <fullName evidence="2 3">Uncharacterized protein</fullName>
    </submittedName>
</protein>
<gene>
    <name evidence="2" type="ORF">BRADI_3g47445v3</name>
</gene>
<organism evidence="2">
    <name type="scientific">Brachypodium distachyon</name>
    <name type="common">Purple false brome</name>
    <name type="synonym">Trachynia distachya</name>
    <dbReference type="NCBI Taxonomy" id="15368"/>
    <lineage>
        <taxon>Eukaryota</taxon>
        <taxon>Viridiplantae</taxon>
        <taxon>Streptophyta</taxon>
        <taxon>Embryophyta</taxon>
        <taxon>Tracheophyta</taxon>
        <taxon>Spermatophyta</taxon>
        <taxon>Magnoliopsida</taxon>
        <taxon>Liliopsida</taxon>
        <taxon>Poales</taxon>
        <taxon>Poaceae</taxon>
        <taxon>BOP clade</taxon>
        <taxon>Pooideae</taxon>
        <taxon>Stipodae</taxon>
        <taxon>Brachypodieae</taxon>
        <taxon>Brachypodium</taxon>
    </lineage>
</organism>
<evidence type="ECO:0000313" key="4">
    <source>
        <dbReference type="Proteomes" id="UP000008810"/>
    </source>
</evidence>
<keyword evidence="4" id="KW-1185">Reference proteome</keyword>
<dbReference type="Gramene" id="PNT68956">
    <property type="protein sequence ID" value="PNT68956"/>
    <property type="gene ID" value="BRADI_3g47445v3"/>
</dbReference>
<dbReference type="EMBL" id="CM000882">
    <property type="protein sequence ID" value="PNT68956.1"/>
    <property type="molecule type" value="Genomic_DNA"/>
</dbReference>
<name>A0A2K2D3V1_BRADI</name>
<proteinExistence type="predicted"/>
<feature type="region of interest" description="Disordered" evidence="1">
    <location>
        <begin position="79"/>
        <end position="192"/>
    </location>
</feature>
<reference evidence="2" key="2">
    <citation type="submission" date="2017-06" db="EMBL/GenBank/DDBJ databases">
        <title>WGS assembly of Brachypodium distachyon.</title>
        <authorList>
            <consortium name="The International Brachypodium Initiative"/>
            <person name="Lucas S."/>
            <person name="Harmon-Smith M."/>
            <person name="Lail K."/>
            <person name="Tice H."/>
            <person name="Grimwood J."/>
            <person name="Bruce D."/>
            <person name="Barry K."/>
            <person name="Shu S."/>
            <person name="Lindquist E."/>
            <person name="Wang M."/>
            <person name="Pitluck S."/>
            <person name="Vogel J.P."/>
            <person name="Garvin D.F."/>
            <person name="Mockler T.C."/>
            <person name="Schmutz J."/>
            <person name="Rokhsar D."/>
            <person name="Bevan M.W."/>
        </authorList>
    </citation>
    <scope>NUCLEOTIDE SEQUENCE</scope>
    <source>
        <strain evidence="2">Bd21</strain>
    </source>
</reference>
<sequence>MAIEVPSLPMSEEEEEIRSMVDEGIVDPEVDRTCGPCSRTSPGHWSCTWRSSPRWRISTGWTAARTTASASATGWWRTRSTSGTARPCSKTGGEYPMRRGRAAGVRAAEPGRVVRRTARGGGRAGGRRAAHAGQIPEGDGADEGSARGGAARHRGGVRLPGVPGQGAGRRRGPRGRRGEGRIHGRGGQGGPR</sequence>
<evidence type="ECO:0000313" key="2">
    <source>
        <dbReference type="EMBL" id="PNT68956.1"/>
    </source>
</evidence>
<accession>A0A2K2D3V1</accession>
<feature type="non-terminal residue" evidence="2">
    <location>
        <position position="192"/>
    </location>
</feature>
<dbReference type="Proteomes" id="UP000008810">
    <property type="component" value="Chromosome 3"/>
</dbReference>
<reference evidence="2 3" key="1">
    <citation type="journal article" date="2010" name="Nature">
        <title>Genome sequencing and analysis of the model grass Brachypodium distachyon.</title>
        <authorList>
            <consortium name="International Brachypodium Initiative"/>
        </authorList>
    </citation>
    <scope>NUCLEOTIDE SEQUENCE [LARGE SCALE GENOMIC DNA]</scope>
    <source>
        <strain evidence="2 3">Bd21</strain>
    </source>
</reference>
<dbReference type="AlphaFoldDB" id="A0A2K2D3V1"/>